<evidence type="ECO:0000313" key="1">
    <source>
        <dbReference type="EMBL" id="GIX78391.1"/>
    </source>
</evidence>
<comment type="caution">
    <text evidence="1">The sequence shown here is derived from an EMBL/GenBank/DDBJ whole genome shotgun (WGS) entry which is preliminary data.</text>
</comment>
<dbReference type="AlphaFoldDB" id="A0AAV4N1D6"/>
<proteinExistence type="predicted"/>
<reference evidence="1 2" key="1">
    <citation type="submission" date="2021-06" db="EMBL/GenBank/DDBJ databases">
        <title>Caerostris darwini draft genome.</title>
        <authorList>
            <person name="Kono N."/>
            <person name="Arakawa K."/>
        </authorList>
    </citation>
    <scope>NUCLEOTIDE SEQUENCE [LARGE SCALE GENOMIC DNA]</scope>
</reference>
<gene>
    <name evidence="1" type="ORF">CDAR_313621</name>
</gene>
<dbReference type="Proteomes" id="UP001054837">
    <property type="component" value="Unassembled WGS sequence"/>
</dbReference>
<accession>A0AAV4N1D6</accession>
<evidence type="ECO:0000313" key="2">
    <source>
        <dbReference type="Proteomes" id="UP001054837"/>
    </source>
</evidence>
<organism evidence="1 2">
    <name type="scientific">Caerostris darwini</name>
    <dbReference type="NCBI Taxonomy" id="1538125"/>
    <lineage>
        <taxon>Eukaryota</taxon>
        <taxon>Metazoa</taxon>
        <taxon>Ecdysozoa</taxon>
        <taxon>Arthropoda</taxon>
        <taxon>Chelicerata</taxon>
        <taxon>Arachnida</taxon>
        <taxon>Araneae</taxon>
        <taxon>Araneomorphae</taxon>
        <taxon>Entelegynae</taxon>
        <taxon>Araneoidea</taxon>
        <taxon>Araneidae</taxon>
        <taxon>Caerostris</taxon>
    </lineage>
</organism>
<dbReference type="EMBL" id="BPLQ01001086">
    <property type="protein sequence ID" value="GIX78391.1"/>
    <property type="molecule type" value="Genomic_DNA"/>
</dbReference>
<name>A0AAV4N1D6_9ARAC</name>
<sequence length="118" mass="13355">MGEINGGLADKYIIFLTALHFEIHKYIGSDPPIRSPHPLITPRYQEKQILNMDEGGNSFPSLSIIREVDSSLEKKKKIIGEVKAGALRMCAERTVIILRSRTRFKIEGSDIFTHCKEV</sequence>
<protein>
    <submittedName>
        <fullName evidence="1">Uncharacterized protein</fullName>
    </submittedName>
</protein>
<keyword evidence="2" id="KW-1185">Reference proteome</keyword>